<comment type="caution">
    <text evidence="2">The sequence shown here is derived from an EMBL/GenBank/DDBJ whole genome shotgun (WGS) entry which is preliminary data.</text>
</comment>
<dbReference type="Proteomes" id="UP001519295">
    <property type="component" value="Unassembled WGS sequence"/>
</dbReference>
<dbReference type="PANTHER" id="PTHR42889">
    <property type="entry name" value="BLR3681 PROTEIN"/>
    <property type="match status" value="1"/>
</dbReference>
<dbReference type="InterPro" id="IPR006680">
    <property type="entry name" value="Amidohydro-rel"/>
</dbReference>
<evidence type="ECO:0000313" key="3">
    <source>
        <dbReference type="Proteomes" id="UP001519295"/>
    </source>
</evidence>
<keyword evidence="2" id="KW-0378">Hydrolase</keyword>
<accession>A0ABS4W0P6</accession>
<evidence type="ECO:0000259" key="1">
    <source>
        <dbReference type="Pfam" id="PF04909"/>
    </source>
</evidence>
<keyword evidence="3" id="KW-1185">Reference proteome</keyword>
<proteinExistence type="predicted"/>
<gene>
    <name evidence="2" type="ORF">JOF36_005435</name>
</gene>
<dbReference type="EMBL" id="JAGINU010000001">
    <property type="protein sequence ID" value="MBP2369739.1"/>
    <property type="molecule type" value="Genomic_DNA"/>
</dbReference>
<reference evidence="2 3" key="1">
    <citation type="submission" date="2021-03" db="EMBL/GenBank/DDBJ databases">
        <title>Sequencing the genomes of 1000 actinobacteria strains.</title>
        <authorList>
            <person name="Klenk H.-P."/>
        </authorList>
    </citation>
    <scope>NUCLEOTIDE SEQUENCE [LARGE SCALE GENOMIC DNA]</scope>
    <source>
        <strain evidence="2 3">DSM 45256</strain>
    </source>
</reference>
<organism evidence="2 3">
    <name type="scientific">Pseudonocardia parietis</name>
    <dbReference type="NCBI Taxonomy" id="570936"/>
    <lineage>
        <taxon>Bacteria</taxon>
        <taxon>Bacillati</taxon>
        <taxon>Actinomycetota</taxon>
        <taxon>Actinomycetes</taxon>
        <taxon>Pseudonocardiales</taxon>
        <taxon>Pseudonocardiaceae</taxon>
        <taxon>Pseudonocardia</taxon>
    </lineage>
</organism>
<feature type="domain" description="Amidohydrolase-related" evidence="1">
    <location>
        <begin position="61"/>
        <end position="317"/>
    </location>
</feature>
<dbReference type="Gene3D" id="3.20.20.140">
    <property type="entry name" value="Metal-dependent hydrolases"/>
    <property type="match status" value="1"/>
</dbReference>
<dbReference type="RefSeq" id="WP_210032199.1">
    <property type="nucleotide sequence ID" value="NZ_JAGINU010000001.1"/>
</dbReference>
<name>A0ABS4W0P6_9PSEU</name>
<dbReference type="SUPFAM" id="SSF51556">
    <property type="entry name" value="Metallo-dependent hydrolases"/>
    <property type="match status" value="1"/>
</dbReference>
<sequence>MIDGIPIFDCVIHVYDMTDENVNSQPTARHARDHMAALQTLARVLPVNADYPVITRWSPEDVYDMVFTRGGTDLAMAQTVPIYDWYEDWFAPVKAQYEMAQKFPGEVLFCGGVDPVGQGLDVALKQIDVQVNDMGARSFKLYNGHIEGSWRCDDKELAYPLYAKMLDNGIDVVQFHKGSPFGMQNLEDLSPLDLQAAARDFPEMNFVIHHAGVPFFEETVSIAGRFPNVYVALSGNLNPYFIMPRQVEEWVGRLLFEVGVDKLLWGSEAAAQGNPRPYLEAFIHQFEIRDALRNDYGYPQITREDKTKILGGNFARLMKVELPAPQAPASDLG</sequence>
<protein>
    <submittedName>
        <fullName evidence="2">TIM-barrel fold metal-dependent hydrolase</fullName>
    </submittedName>
</protein>
<evidence type="ECO:0000313" key="2">
    <source>
        <dbReference type="EMBL" id="MBP2369739.1"/>
    </source>
</evidence>
<dbReference type="PANTHER" id="PTHR42889:SF1">
    <property type="entry name" value="BLR3681 PROTEIN"/>
    <property type="match status" value="1"/>
</dbReference>
<dbReference type="InterPro" id="IPR032466">
    <property type="entry name" value="Metal_Hydrolase"/>
</dbReference>
<dbReference type="Pfam" id="PF04909">
    <property type="entry name" value="Amidohydro_2"/>
    <property type="match status" value="1"/>
</dbReference>
<dbReference type="GO" id="GO:0016787">
    <property type="term" value="F:hydrolase activity"/>
    <property type="evidence" value="ECO:0007669"/>
    <property type="project" value="UniProtKB-KW"/>
</dbReference>